<dbReference type="InterPro" id="IPR035434">
    <property type="entry name" value="GCL_bact_plant"/>
</dbReference>
<sequence>MTLRDVVATEPAPVRLRSRAAAEAYVASICFKHGPPRLFGVELEWTVHHATDPSRPLEATHLAAALGPHAPPTLNPDSPHRPLPSGSPLTVEPGGQVEISPPPRAHLAELLRATAEDIGHVTDLLRPAGLVLGERGADAHRPPRRLLRVPRYDAMEAAFDALGPDGRLMMCATAGLQVCVDAGERGGFARRWAAVHALGPVLGALFANSPGIAGQRADWASARLRACYGTDPARSRPCAVTADPAADWARRVLDTPLLLRRRPGGDWRVPRGVSFADWLAGALPEPPTTADLDYHLTTMFPPVRPHGYLEIRYLDTPRPGRWVAPVALLVALLGTEQRVDQVLAATEPVARRWLHAARFGLADPPLARAAAAVVELGCQALPETGIGAALAESVAEDLNRTLATSTR</sequence>
<dbReference type="AlphaFoldDB" id="A0AAE3GAE4"/>
<evidence type="ECO:0000256" key="5">
    <source>
        <dbReference type="HAMAP-Rule" id="MF_02034"/>
    </source>
</evidence>
<dbReference type="Proteomes" id="UP001206128">
    <property type="component" value="Unassembled WGS sequence"/>
</dbReference>
<proteinExistence type="inferred from homology"/>
<comment type="caution">
    <text evidence="8">The sequence shown here is derived from an EMBL/GenBank/DDBJ whole genome shotgun (WGS) entry which is preliminary data.</text>
</comment>
<protein>
    <recommendedName>
        <fullName evidence="5">Glutamate--cysteine ligase EgtA</fullName>
        <ecNumber evidence="5">6.3.2.2</ecNumber>
    </recommendedName>
    <alternativeName>
        <fullName evidence="5">Gamma-glutamylcysteine synthase</fullName>
        <shortName evidence="5">GCS</shortName>
        <shortName evidence="5">Gamma-ECS</shortName>
    </alternativeName>
</protein>
<keyword evidence="9" id="KW-1185">Reference proteome</keyword>
<dbReference type="InterPro" id="IPR017809">
    <property type="entry name" value="EgtA_Actinobacteria"/>
</dbReference>
<dbReference type="GO" id="GO:0006750">
    <property type="term" value="P:glutathione biosynthetic process"/>
    <property type="evidence" value="ECO:0007669"/>
    <property type="project" value="UniProtKB-UniRule"/>
</dbReference>
<dbReference type="PANTHER" id="PTHR34378:SF1">
    <property type="entry name" value="GLUTAMATE--CYSTEINE LIGASE, CHLOROPLASTIC"/>
    <property type="match status" value="1"/>
</dbReference>
<evidence type="ECO:0000256" key="4">
    <source>
        <dbReference type="ARBA" id="ARBA00048819"/>
    </source>
</evidence>
<dbReference type="InterPro" id="IPR014746">
    <property type="entry name" value="Gln_synth/guanido_kin_cat_dom"/>
</dbReference>
<dbReference type="Gene3D" id="3.30.590.20">
    <property type="match status" value="1"/>
</dbReference>
<dbReference type="EC" id="6.3.2.2" evidence="5"/>
<feature type="region of interest" description="Disordered" evidence="7">
    <location>
        <begin position="66"/>
        <end position="101"/>
    </location>
</feature>
<dbReference type="EMBL" id="JAMTCK010000001">
    <property type="protein sequence ID" value="MCP2163809.1"/>
    <property type="molecule type" value="Genomic_DNA"/>
</dbReference>
<dbReference type="InterPro" id="IPR006336">
    <property type="entry name" value="GCS2"/>
</dbReference>
<comment type="similarity">
    <text evidence="5 6">Belongs to the glutamate--cysteine ligase type 2 family. EgtA subfamily.</text>
</comment>
<dbReference type="Pfam" id="PF04107">
    <property type="entry name" value="GCS2"/>
    <property type="match status" value="1"/>
</dbReference>
<keyword evidence="2 5" id="KW-0547">Nucleotide-binding</keyword>
<dbReference type="HAMAP" id="MF_02034">
    <property type="entry name" value="EgtA"/>
    <property type="match status" value="1"/>
</dbReference>
<evidence type="ECO:0000313" key="9">
    <source>
        <dbReference type="Proteomes" id="UP001206128"/>
    </source>
</evidence>
<accession>A0AAE3GAE4</accession>
<comment type="pathway">
    <text evidence="5">Amino-acid biosynthesis; ergothioneine biosynthesis.</text>
</comment>
<evidence type="ECO:0000313" key="8">
    <source>
        <dbReference type="EMBL" id="MCP2163809.1"/>
    </source>
</evidence>
<dbReference type="SUPFAM" id="SSF55931">
    <property type="entry name" value="Glutamine synthetase/guanido kinase"/>
    <property type="match status" value="1"/>
</dbReference>
<organism evidence="8 9">
    <name type="scientific">Goodfellowiella coeruleoviolacea</name>
    <dbReference type="NCBI Taxonomy" id="334858"/>
    <lineage>
        <taxon>Bacteria</taxon>
        <taxon>Bacillati</taxon>
        <taxon>Actinomycetota</taxon>
        <taxon>Actinomycetes</taxon>
        <taxon>Pseudonocardiales</taxon>
        <taxon>Pseudonocardiaceae</taxon>
        <taxon>Goodfellowiella</taxon>
    </lineage>
</organism>
<dbReference type="RefSeq" id="WP_407649462.1">
    <property type="nucleotide sequence ID" value="NZ_JAMTCK010000001.1"/>
</dbReference>
<evidence type="ECO:0000256" key="7">
    <source>
        <dbReference type="SAM" id="MobiDB-lite"/>
    </source>
</evidence>
<comment type="catalytic activity">
    <reaction evidence="4 5 6">
        <text>L-cysteine + L-glutamate + ATP = gamma-L-glutamyl-L-cysteine + ADP + phosphate + H(+)</text>
        <dbReference type="Rhea" id="RHEA:13285"/>
        <dbReference type="ChEBI" id="CHEBI:15378"/>
        <dbReference type="ChEBI" id="CHEBI:29985"/>
        <dbReference type="ChEBI" id="CHEBI:30616"/>
        <dbReference type="ChEBI" id="CHEBI:35235"/>
        <dbReference type="ChEBI" id="CHEBI:43474"/>
        <dbReference type="ChEBI" id="CHEBI:58173"/>
        <dbReference type="ChEBI" id="CHEBI:456216"/>
        <dbReference type="EC" id="6.3.2.2"/>
    </reaction>
</comment>
<evidence type="ECO:0000256" key="3">
    <source>
        <dbReference type="ARBA" id="ARBA00022840"/>
    </source>
</evidence>
<evidence type="ECO:0000256" key="1">
    <source>
        <dbReference type="ARBA" id="ARBA00022598"/>
    </source>
</evidence>
<gene>
    <name evidence="5" type="primary">egtA</name>
    <name evidence="8" type="ORF">LX83_000649</name>
</gene>
<keyword evidence="3 5" id="KW-0067">ATP-binding</keyword>
<comment type="function">
    <text evidence="5">Catalyzes the synthesis of gamma-glutamylcysteine (gamma-GC). This compound is used as substrate for the biosynthesis of the low-molecular thiol compound ergothioneine.</text>
</comment>
<dbReference type="GO" id="GO:0004357">
    <property type="term" value="F:glutamate-cysteine ligase activity"/>
    <property type="evidence" value="ECO:0007669"/>
    <property type="project" value="UniProtKB-UniRule"/>
</dbReference>
<keyword evidence="1 5" id="KW-0436">Ligase</keyword>
<name>A0AAE3GAE4_9PSEU</name>
<dbReference type="GO" id="GO:0052699">
    <property type="term" value="P:ergothioneine biosynthetic process"/>
    <property type="evidence" value="ECO:0007669"/>
    <property type="project" value="UniProtKB-UniRule"/>
</dbReference>
<dbReference type="PANTHER" id="PTHR34378">
    <property type="entry name" value="GLUTAMATE--CYSTEINE LIGASE, CHLOROPLASTIC"/>
    <property type="match status" value="1"/>
</dbReference>
<dbReference type="PIRSF" id="PIRSF017901">
    <property type="entry name" value="GCL"/>
    <property type="match status" value="1"/>
</dbReference>
<evidence type="ECO:0000256" key="6">
    <source>
        <dbReference type="PIRNR" id="PIRNR017901"/>
    </source>
</evidence>
<evidence type="ECO:0000256" key="2">
    <source>
        <dbReference type="ARBA" id="ARBA00022741"/>
    </source>
</evidence>
<reference evidence="8" key="1">
    <citation type="submission" date="2022-06" db="EMBL/GenBank/DDBJ databases">
        <title>Genomic Encyclopedia of Archaeal and Bacterial Type Strains, Phase II (KMG-II): from individual species to whole genera.</title>
        <authorList>
            <person name="Goeker M."/>
        </authorList>
    </citation>
    <scope>NUCLEOTIDE SEQUENCE</scope>
    <source>
        <strain evidence="8">DSM 43935</strain>
    </source>
</reference>
<dbReference type="GO" id="GO:0005524">
    <property type="term" value="F:ATP binding"/>
    <property type="evidence" value="ECO:0007669"/>
    <property type="project" value="UniProtKB-UniRule"/>
</dbReference>